<dbReference type="Proteomes" id="UP001172645">
    <property type="component" value="Unassembled WGS sequence"/>
</dbReference>
<evidence type="ECO:0000256" key="3">
    <source>
        <dbReference type="ARBA" id="ARBA00022729"/>
    </source>
</evidence>
<dbReference type="SUPFAM" id="SSF53822">
    <property type="entry name" value="Periplasmic binding protein-like I"/>
    <property type="match status" value="1"/>
</dbReference>
<comment type="similarity">
    <text evidence="2">Belongs to the bacterial solute-binding protein 2 family.</text>
</comment>
<protein>
    <submittedName>
        <fullName evidence="6">ABC transporter substrate-binding protein</fullName>
    </submittedName>
</protein>
<dbReference type="Pfam" id="PF13407">
    <property type="entry name" value="Peripla_BP_4"/>
    <property type="match status" value="1"/>
</dbReference>
<dbReference type="RefSeq" id="WP_285870912.1">
    <property type="nucleotide sequence ID" value="NZ_JARFYM010000021.1"/>
</dbReference>
<comment type="caution">
    <text evidence="6">The sequence shown here is derived from an EMBL/GenBank/DDBJ whole genome shotgun (WGS) entry which is preliminary data.</text>
</comment>
<dbReference type="EMBL" id="JARFYM010000021">
    <property type="protein sequence ID" value="MDL2401668.1"/>
    <property type="molecule type" value="Genomic_DNA"/>
</dbReference>
<evidence type="ECO:0000313" key="6">
    <source>
        <dbReference type="EMBL" id="MDL2401668.1"/>
    </source>
</evidence>
<dbReference type="PANTHER" id="PTHR46847">
    <property type="entry name" value="D-ALLOSE-BINDING PERIPLASMIC PROTEIN-RELATED"/>
    <property type="match status" value="1"/>
</dbReference>
<evidence type="ECO:0000259" key="5">
    <source>
        <dbReference type="Pfam" id="PF13407"/>
    </source>
</evidence>
<feature type="chain" id="PRO_5046037416" evidence="4">
    <location>
        <begin position="25"/>
        <end position="339"/>
    </location>
</feature>
<dbReference type="Gene3D" id="3.40.50.2300">
    <property type="match status" value="2"/>
</dbReference>
<name>A0ABT7JZ93_9HYPH</name>
<sequence>MKKSIALILAGSVMGSWLATPAQAADKPVIALSNAYYGNTWRHQMVDAFEAAAKQAKADGKIADYIVVNGDGSVAQQSSQIGELILKGVKVLAVDAASETAVNGVIEKACKAGIIVISFDSVASAPCNYQLNFDFKGYKAQQAEAVIKMLGGKGNIIQVRGVKGSAPDNDMYNSQMSVLKKYPDIKVVATVYGQATASVAQAAITNVLPSLPRVDAVLGQGGSDDVGIAQAFEQFGGQYANHMPIIEGGGGTDFVKWWANQSQKNGYKTISMNTTPGIGGAAFWLGLALAEGAKAPKMMIMPVATVDEKNLAEYAKLPGGQIISPTYSPEWVKANLLSK</sequence>
<accession>A0ABT7JZ93</accession>
<keyword evidence="7" id="KW-1185">Reference proteome</keyword>
<gene>
    <name evidence="6" type="ORF">PY649_22425</name>
</gene>
<dbReference type="CDD" id="cd19997">
    <property type="entry name" value="PBP1_ABC_sugar_binding-like"/>
    <property type="match status" value="1"/>
</dbReference>
<dbReference type="InterPro" id="IPR028082">
    <property type="entry name" value="Peripla_BP_I"/>
</dbReference>
<reference evidence="6" key="1">
    <citation type="submission" date="2023-06" db="EMBL/GenBank/DDBJ databases">
        <title>Phylogenetic Diversity of Rhizobium strains.</title>
        <authorList>
            <person name="Moura F.T."/>
            <person name="Helene L.C.F."/>
            <person name="Hungria M."/>
        </authorList>
    </citation>
    <scope>NUCLEOTIDE SEQUENCE</scope>
    <source>
        <strain evidence="6">CCGE526</strain>
    </source>
</reference>
<dbReference type="InterPro" id="IPR025997">
    <property type="entry name" value="SBP_2_dom"/>
</dbReference>
<organism evidence="6 7">
    <name type="scientific">Rhizobium mayense</name>
    <dbReference type="NCBI Taxonomy" id="1312184"/>
    <lineage>
        <taxon>Bacteria</taxon>
        <taxon>Pseudomonadati</taxon>
        <taxon>Pseudomonadota</taxon>
        <taxon>Alphaproteobacteria</taxon>
        <taxon>Hyphomicrobiales</taxon>
        <taxon>Rhizobiaceae</taxon>
        <taxon>Rhizobium/Agrobacterium group</taxon>
        <taxon>Rhizobium</taxon>
    </lineage>
</organism>
<comment type="subcellular location">
    <subcellularLocation>
        <location evidence="1">Cell envelope</location>
    </subcellularLocation>
</comment>
<proteinExistence type="inferred from homology"/>
<keyword evidence="3 4" id="KW-0732">Signal</keyword>
<evidence type="ECO:0000256" key="4">
    <source>
        <dbReference type="SAM" id="SignalP"/>
    </source>
</evidence>
<dbReference type="PANTHER" id="PTHR46847:SF2">
    <property type="entry name" value="ABC TRANSPORTER SUGAR-BINDING PROTEIN"/>
    <property type="match status" value="1"/>
</dbReference>
<evidence type="ECO:0000313" key="7">
    <source>
        <dbReference type="Proteomes" id="UP001172645"/>
    </source>
</evidence>
<feature type="signal peptide" evidence="4">
    <location>
        <begin position="1"/>
        <end position="24"/>
    </location>
</feature>
<feature type="domain" description="Periplasmic binding protein" evidence="5">
    <location>
        <begin position="30"/>
        <end position="293"/>
    </location>
</feature>
<evidence type="ECO:0000256" key="1">
    <source>
        <dbReference type="ARBA" id="ARBA00004196"/>
    </source>
</evidence>
<evidence type="ECO:0000256" key="2">
    <source>
        <dbReference type="ARBA" id="ARBA00007639"/>
    </source>
</evidence>